<dbReference type="Gene3D" id="3.40.50.150">
    <property type="entry name" value="Vaccinia Virus protein VP39"/>
    <property type="match status" value="1"/>
</dbReference>
<reference evidence="6" key="1">
    <citation type="submission" date="2022-07" db="EMBL/GenBank/DDBJ databases">
        <title>Tahibacter sp., a new gammaproteobacterium isolated from the silt sample collected at pig farm.</title>
        <authorList>
            <person name="Chen H."/>
        </authorList>
    </citation>
    <scope>NUCLEOTIDE SEQUENCE</scope>
    <source>
        <strain evidence="6">P2K</strain>
    </source>
</reference>
<dbReference type="RefSeq" id="WP_255915449.1">
    <property type="nucleotide sequence ID" value="NZ_JANFQO010000015.1"/>
</dbReference>
<dbReference type="PROSITE" id="PS51006">
    <property type="entry name" value="PABS_2"/>
    <property type="match status" value="1"/>
</dbReference>
<sequence length="248" mass="27658">MPPKPYIVDTETTRSLHFGPELIQSRMLKREPDTLVFDYTRTMMGFLLFLPQPRQVAMIGLGGGSLAKFCHRFLPQARIEVVEIDADVIALRDEFHVPRNDRRFSVRMDDGARFVAAVRRRFDVILLDGYDAAGMPARLAAASFVEDCRGALRRGGLLVVNLARDDPNLERFRQRLRRHFDGAVLGVDDAEQGNHILFAGTPLRRRVGEISRPAALPAAAWAQLVLPCARLRRAQHAALEAGALQPGG</sequence>
<evidence type="ECO:0000259" key="5">
    <source>
        <dbReference type="PROSITE" id="PS51006"/>
    </source>
</evidence>
<protein>
    <submittedName>
        <fullName evidence="6">Fused MFS/spermidine synthase</fullName>
    </submittedName>
</protein>
<comment type="similarity">
    <text evidence="1">Belongs to the spermidine/spermine synthase family.</text>
</comment>
<evidence type="ECO:0000256" key="1">
    <source>
        <dbReference type="ARBA" id="ARBA00007867"/>
    </source>
</evidence>
<dbReference type="SUPFAM" id="SSF53335">
    <property type="entry name" value="S-adenosyl-L-methionine-dependent methyltransferases"/>
    <property type="match status" value="1"/>
</dbReference>
<dbReference type="InterPro" id="IPR029063">
    <property type="entry name" value="SAM-dependent_MTases_sf"/>
</dbReference>
<organism evidence="6 7">
    <name type="scientific">Tahibacter harae</name>
    <dbReference type="NCBI Taxonomy" id="2963937"/>
    <lineage>
        <taxon>Bacteria</taxon>
        <taxon>Pseudomonadati</taxon>
        <taxon>Pseudomonadota</taxon>
        <taxon>Gammaproteobacteria</taxon>
        <taxon>Lysobacterales</taxon>
        <taxon>Rhodanobacteraceae</taxon>
        <taxon>Tahibacter</taxon>
    </lineage>
</organism>
<feature type="active site" description="Proton acceptor" evidence="4">
    <location>
        <position position="128"/>
    </location>
</feature>
<dbReference type="PANTHER" id="PTHR43317:SF11">
    <property type="entry name" value="POLYAMINE AMINOPROPYLTRANSFERASE 2"/>
    <property type="match status" value="1"/>
</dbReference>
<dbReference type="EMBL" id="JANFQO010000015">
    <property type="protein sequence ID" value="MCQ4166257.1"/>
    <property type="molecule type" value="Genomic_DNA"/>
</dbReference>
<dbReference type="PANTHER" id="PTHR43317">
    <property type="entry name" value="THERMOSPERMINE SYNTHASE ACAULIS5"/>
    <property type="match status" value="1"/>
</dbReference>
<evidence type="ECO:0000313" key="6">
    <source>
        <dbReference type="EMBL" id="MCQ4166257.1"/>
    </source>
</evidence>
<dbReference type="Proteomes" id="UP001165498">
    <property type="component" value="Unassembled WGS sequence"/>
</dbReference>
<name>A0ABT1QVD3_9GAMM</name>
<gene>
    <name evidence="6" type="ORF">NM961_16165</name>
</gene>
<dbReference type="InterPro" id="IPR030374">
    <property type="entry name" value="PABS"/>
</dbReference>
<evidence type="ECO:0000313" key="7">
    <source>
        <dbReference type="Proteomes" id="UP001165498"/>
    </source>
</evidence>
<proteinExistence type="inferred from homology"/>
<evidence type="ECO:0000256" key="2">
    <source>
        <dbReference type="ARBA" id="ARBA00022679"/>
    </source>
</evidence>
<keyword evidence="7" id="KW-1185">Reference proteome</keyword>
<keyword evidence="2 4" id="KW-0808">Transferase</keyword>
<comment type="caution">
    <text evidence="6">The sequence shown here is derived from an EMBL/GenBank/DDBJ whole genome shotgun (WGS) entry which is preliminary data.</text>
</comment>
<dbReference type="NCBIfam" id="NF037959">
    <property type="entry name" value="MFS_SpdSyn"/>
    <property type="match status" value="1"/>
</dbReference>
<dbReference type="CDD" id="cd02440">
    <property type="entry name" value="AdoMet_MTases"/>
    <property type="match status" value="1"/>
</dbReference>
<dbReference type="Pfam" id="PF01564">
    <property type="entry name" value="Spermine_synth"/>
    <property type="match status" value="1"/>
</dbReference>
<evidence type="ECO:0000256" key="3">
    <source>
        <dbReference type="ARBA" id="ARBA00023115"/>
    </source>
</evidence>
<feature type="domain" description="PABS" evidence="5">
    <location>
        <begin position="1"/>
        <end position="210"/>
    </location>
</feature>
<accession>A0ABT1QVD3</accession>
<evidence type="ECO:0000256" key="4">
    <source>
        <dbReference type="PROSITE-ProRule" id="PRU00354"/>
    </source>
</evidence>
<keyword evidence="3 4" id="KW-0620">Polyamine biosynthesis</keyword>